<feature type="region of interest" description="Disordered" evidence="2">
    <location>
        <begin position="173"/>
        <end position="197"/>
    </location>
</feature>
<reference evidence="4" key="1">
    <citation type="submission" date="2023-10" db="EMBL/GenBank/DDBJ databases">
        <title>Chromosome-level genome of the transformable northern wattle, Acacia crassicarpa.</title>
        <authorList>
            <person name="Massaro I."/>
            <person name="Sinha N.R."/>
            <person name="Poethig S."/>
            <person name="Leichty A.R."/>
        </authorList>
    </citation>
    <scope>NUCLEOTIDE SEQUENCE</scope>
    <source>
        <strain evidence="4">Acra3RX</strain>
        <tissue evidence="4">Leaf</tissue>
    </source>
</reference>
<organism evidence="4 5">
    <name type="scientific">Acacia crassicarpa</name>
    <name type="common">northern wattle</name>
    <dbReference type="NCBI Taxonomy" id="499986"/>
    <lineage>
        <taxon>Eukaryota</taxon>
        <taxon>Viridiplantae</taxon>
        <taxon>Streptophyta</taxon>
        <taxon>Embryophyta</taxon>
        <taxon>Tracheophyta</taxon>
        <taxon>Spermatophyta</taxon>
        <taxon>Magnoliopsida</taxon>
        <taxon>eudicotyledons</taxon>
        <taxon>Gunneridae</taxon>
        <taxon>Pentapetalae</taxon>
        <taxon>rosids</taxon>
        <taxon>fabids</taxon>
        <taxon>Fabales</taxon>
        <taxon>Fabaceae</taxon>
        <taxon>Caesalpinioideae</taxon>
        <taxon>mimosoid clade</taxon>
        <taxon>Acacieae</taxon>
        <taxon>Acacia</taxon>
    </lineage>
</organism>
<evidence type="ECO:0000313" key="4">
    <source>
        <dbReference type="EMBL" id="KAK4266382.1"/>
    </source>
</evidence>
<feature type="compositionally biased region" description="Basic and acidic residues" evidence="2">
    <location>
        <begin position="279"/>
        <end position="294"/>
    </location>
</feature>
<comment type="caution">
    <text evidence="4">The sequence shown here is derived from an EMBL/GenBank/DDBJ whole genome shotgun (WGS) entry which is preliminary data.</text>
</comment>
<accession>A0AAE1J9J2</accession>
<evidence type="ECO:0000313" key="5">
    <source>
        <dbReference type="Proteomes" id="UP001293593"/>
    </source>
</evidence>
<dbReference type="PANTHER" id="PTHR33155:SF4">
    <property type="entry name" value="PROTEIN FANTASTIC FOUR 3"/>
    <property type="match status" value="1"/>
</dbReference>
<proteinExistence type="inferred from homology"/>
<protein>
    <recommendedName>
        <fullName evidence="3">FAF domain-containing protein</fullName>
    </recommendedName>
</protein>
<keyword evidence="5" id="KW-1185">Reference proteome</keyword>
<dbReference type="Proteomes" id="UP001293593">
    <property type="component" value="Unassembled WGS sequence"/>
</dbReference>
<dbReference type="InterPro" id="IPR021410">
    <property type="entry name" value="FAF"/>
</dbReference>
<gene>
    <name evidence="4" type="ORF">QN277_027316</name>
</gene>
<dbReference type="PANTHER" id="PTHR33155">
    <property type="entry name" value="FANTASTIC FOUR-LIKE PROTEIN (DUF3049)"/>
    <property type="match status" value="1"/>
</dbReference>
<evidence type="ECO:0000256" key="1">
    <source>
        <dbReference type="ARBA" id="ARBA00008690"/>
    </source>
</evidence>
<feature type="compositionally biased region" description="Acidic residues" evidence="2">
    <location>
        <begin position="240"/>
        <end position="278"/>
    </location>
</feature>
<dbReference type="AlphaFoldDB" id="A0AAE1J9J2"/>
<dbReference type="Pfam" id="PF11250">
    <property type="entry name" value="FAF"/>
    <property type="match status" value="1"/>
</dbReference>
<feature type="region of interest" description="Disordered" evidence="2">
    <location>
        <begin position="238"/>
        <end position="295"/>
    </location>
</feature>
<sequence>MAAIMLHGSQSCYESQLFESRTSKTLRLTLPCSKTLTPPNPLPQPMDLITFKSSFCDSNSKILYSEEISSKNDTDGGWSFFQALSNVCHGGLKEPSEKGSIYVHPQAKCSSLRLSEKSLQLCTENLGNETGTDIAGNSIDLLCSLSERSGSGAGDSPTREQTRAAARPVLGGKRMKNQNFPPPLTTMRGSESLRVRPHRDGGRLVIEAVRVPSGASCFKAERNHGRLRLHLLKNEGTSFDYEEDSDADEKEEVESEMKEEEEGEDEEEEEEEGEEEEREGLRGYDRPSRCREGESENNEMFILERLCVTT</sequence>
<feature type="domain" description="FAF" evidence="3">
    <location>
        <begin position="179"/>
        <end position="231"/>
    </location>
</feature>
<name>A0AAE1J9J2_9FABA</name>
<evidence type="ECO:0000256" key="2">
    <source>
        <dbReference type="SAM" id="MobiDB-lite"/>
    </source>
</evidence>
<dbReference type="InterPro" id="IPR046431">
    <property type="entry name" value="FAF_dom"/>
</dbReference>
<dbReference type="EMBL" id="JAWXYG010000008">
    <property type="protein sequence ID" value="KAK4266382.1"/>
    <property type="molecule type" value="Genomic_DNA"/>
</dbReference>
<comment type="similarity">
    <text evidence="1">Belongs to the fantastic four family.</text>
</comment>
<evidence type="ECO:0000259" key="3">
    <source>
        <dbReference type="Pfam" id="PF11250"/>
    </source>
</evidence>